<comment type="function">
    <text evidence="7">Lanthionine-containing peptide antibiotic (lantibiotic) active on Gram-positive bacteria. The bactericidal activity of lantibiotics is based on depolarization of energized bacterial cytoplasmic membranes, initiated by the formation of aqueous transmembrane pores.</text>
</comment>
<dbReference type="InterPro" id="IPR007682">
    <property type="entry name" value="Lantibiotic_typ-A_Lactobact"/>
</dbReference>
<evidence type="ECO:0000256" key="6">
    <source>
        <dbReference type="ARBA" id="ARBA00023048"/>
    </source>
</evidence>
<dbReference type="InterPro" id="IPR027635">
    <property type="entry name" value="Lantibiotic2_lead_pep_dom"/>
</dbReference>
<accession>A0ABQ1H498</accession>
<sequence length="74" mass="7935">MSKVIQSWTDPVYRASLSQAELAKLPHNPAGDALSELSDADLNEVAGGVGCGNVCTWTKDCSICPSWSCWSWSC</sequence>
<comment type="PTM">
    <text evidence="7">Maturation of lantibiotics involves the enzymatic conversion of Thr, and Ser into dehydrated AA and the formation of thioether bonds with cysteine. This is followed by membrane translocation and cleavage of the modified precursor.</text>
</comment>
<reference evidence="9" key="1">
    <citation type="journal article" date="2019" name="Int. J. Syst. Evol. Microbiol.">
        <title>The Global Catalogue of Microorganisms (GCM) 10K type strain sequencing project: providing services to taxonomists for standard genome sequencing and annotation.</title>
        <authorList>
            <consortium name="The Broad Institute Genomics Platform"/>
            <consortium name="The Broad Institute Genome Sequencing Center for Infectious Disease"/>
            <person name="Wu L."/>
            <person name="Ma J."/>
        </authorList>
    </citation>
    <scope>NUCLEOTIDE SEQUENCE [LARGE SCALE GENOMIC DNA]</scope>
    <source>
        <strain evidence="9">CGMCC 1.12404</strain>
    </source>
</reference>
<keyword evidence="5 7" id="KW-0044">Antibiotic</keyword>
<dbReference type="EMBL" id="BMEX01000022">
    <property type="protein sequence ID" value="GGA56964.1"/>
    <property type="molecule type" value="Genomic_DNA"/>
</dbReference>
<dbReference type="Pfam" id="PF04604">
    <property type="entry name" value="L_biotic_typeA"/>
    <property type="match status" value="1"/>
</dbReference>
<organism evidence="8 9">
    <name type="scientific">Kroppenstedtia guangzhouensis</name>
    <dbReference type="NCBI Taxonomy" id="1274356"/>
    <lineage>
        <taxon>Bacteria</taxon>
        <taxon>Bacillati</taxon>
        <taxon>Bacillota</taxon>
        <taxon>Bacilli</taxon>
        <taxon>Bacillales</taxon>
        <taxon>Thermoactinomycetaceae</taxon>
        <taxon>Kroppenstedtia</taxon>
    </lineage>
</organism>
<evidence type="ECO:0000256" key="4">
    <source>
        <dbReference type="ARBA" id="ARBA00022789"/>
    </source>
</evidence>
<dbReference type="NCBIfam" id="TIGR03898">
    <property type="entry name" value="lanti_MRSA_kill"/>
    <property type="match status" value="1"/>
</dbReference>
<comment type="caution">
    <text evidence="8">The sequence shown here is derived from an EMBL/GenBank/DDBJ whole genome shotgun (WGS) entry which is preliminary data.</text>
</comment>
<protein>
    <recommendedName>
        <fullName evidence="7">Lantibiotic</fullName>
    </recommendedName>
</protein>
<keyword evidence="9" id="KW-1185">Reference proteome</keyword>
<comment type="similarity">
    <text evidence="1 7">Belongs to the type A lantibiotic family.</text>
</comment>
<keyword evidence="4 7" id="KW-0425">Lantibiotic</keyword>
<evidence type="ECO:0000256" key="7">
    <source>
        <dbReference type="RuleBase" id="RU362078"/>
    </source>
</evidence>
<keyword evidence="3" id="KW-0883">Thioether bond</keyword>
<evidence type="ECO:0000256" key="1">
    <source>
        <dbReference type="ARBA" id="ARBA00009379"/>
    </source>
</evidence>
<keyword evidence="6 7" id="KW-0078">Bacteriocin</keyword>
<proteinExistence type="inferred from homology"/>
<evidence type="ECO:0000256" key="3">
    <source>
        <dbReference type="ARBA" id="ARBA00022784"/>
    </source>
</evidence>
<evidence type="ECO:0000256" key="5">
    <source>
        <dbReference type="ARBA" id="ARBA00023022"/>
    </source>
</evidence>
<keyword evidence="2 7" id="KW-0929">Antimicrobial</keyword>
<evidence type="ECO:0000313" key="9">
    <source>
        <dbReference type="Proteomes" id="UP000617979"/>
    </source>
</evidence>
<name>A0ABQ1H498_9BACL</name>
<dbReference type="NCBIfam" id="NF000539">
    <property type="entry name" value="plantaricin"/>
    <property type="match status" value="1"/>
</dbReference>
<evidence type="ECO:0000256" key="2">
    <source>
        <dbReference type="ARBA" id="ARBA00022529"/>
    </source>
</evidence>
<dbReference type="Proteomes" id="UP000617979">
    <property type="component" value="Unassembled WGS sequence"/>
</dbReference>
<evidence type="ECO:0000313" key="8">
    <source>
        <dbReference type="EMBL" id="GGA56964.1"/>
    </source>
</evidence>
<dbReference type="RefSeq" id="WP_188433588.1">
    <property type="nucleotide sequence ID" value="NZ_BMEX01000022.1"/>
</dbReference>
<gene>
    <name evidence="8" type="ORF">GCM10007416_32730</name>
</gene>